<comment type="caution">
    <text evidence="1">The sequence shown here is derived from an EMBL/GenBank/DDBJ whole genome shotgun (WGS) entry which is preliminary data.</text>
</comment>
<evidence type="ECO:0000313" key="1">
    <source>
        <dbReference type="EMBL" id="EJX00184.1"/>
    </source>
</evidence>
<dbReference type="AlphaFoldDB" id="J9G029"/>
<dbReference type="InterPro" id="IPR041662">
    <property type="entry name" value="SusD-like_2"/>
</dbReference>
<name>J9G029_9ZZZZ</name>
<dbReference type="EMBL" id="AMCI01003490">
    <property type="protein sequence ID" value="EJX00184.1"/>
    <property type="molecule type" value="Genomic_DNA"/>
</dbReference>
<accession>J9G029</accession>
<sequence>MLGAGLLSSCADEFKDINASPSDITTPNTRFLFTQCLFEFEPMDYSAWFYDFPRIGQWGQCIVSPGGNVDNFNLITEQGSTGANVQDVLRYVNDLRYQISQLSDEDKTRFEYLQYLCHPLLVYLGLTDTDMYGSRQYTEAQQGRYGGTLFPKFDTQEELYAFWLKELDTAIDYLTSHQIEDVLGKQDFIYHGDVKKWAKFANSLKLKLAARLINKDRQKAIQIVNEVVASPAGIMETAADDFIYNRGRTNNHWNNDFTQGLAHDVLVNFMKKNRDTRLLSAFTKNDFNGAVVQAFLDQNKKLPPYVAENAIIEGGKFKGWKGAGEPWVRYYGAPLTIGAGQDTKNEWIFDPTGTLLQLKTSAGGTINYSGMSYRNQELVKGIYDFIYPDAPDVAPDKDVEITPWYGIYFSAAEVQLLLAEFNLLGANTPKSAQAHLTDGCRLSAYVYDKAAELNKVPYYSHTCVNDPFDKKIKIDDKMVNEMLDHDAFKLTGDKKADLEKVYIQQYIHYIMNPLDQYMNVLRSGVPMKNSALLPWQEFSKLLDYSKLLPRRFKVSEPAKTDQLRELTIKAYEDQGFSYGTNAADPTVLNTERVWMDKENPQFGEGPKMN</sequence>
<dbReference type="SUPFAM" id="SSF48452">
    <property type="entry name" value="TPR-like"/>
    <property type="match status" value="1"/>
</dbReference>
<evidence type="ECO:0008006" key="2">
    <source>
        <dbReference type="Google" id="ProtNLM"/>
    </source>
</evidence>
<protein>
    <recommendedName>
        <fullName evidence="2">Lipoprotein</fullName>
    </recommendedName>
</protein>
<dbReference type="Gene3D" id="1.25.40.390">
    <property type="match status" value="1"/>
</dbReference>
<proteinExistence type="predicted"/>
<dbReference type="Gene3D" id="1.20.120.840">
    <property type="entry name" value="SusD-like, tetratrico peptide repeats domain"/>
    <property type="match status" value="1"/>
</dbReference>
<reference evidence="1" key="1">
    <citation type="journal article" date="2012" name="PLoS ONE">
        <title>Gene sets for utilization of primary and secondary nutrition supplies in the distal gut of endangered iberian lynx.</title>
        <authorList>
            <person name="Alcaide M."/>
            <person name="Messina E."/>
            <person name="Richter M."/>
            <person name="Bargiela R."/>
            <person name="Peplies J."/>
            <person name="Huws S.A."/>
            <person name="Newbold C.J."/>
            <person name="Golyshin P.N."/>
            <person name="Simon M.A."/>
            <person name="Lopez G."/>
            <person name="Yakimov M.M."/>
            <person name="Ferrer M."/>
        </authorList>
    </citation>
    <scope>NUCLEOTIDE SEQUENCE</scope>
</reference>
<dbReference type="InterPro" id="IPR011990">
    <property type="entry name" value="TPR-like_helical_dom_sf"/>
</dbReference>
<dbReference type="Pfam" id="PF12771">
    <property type="entry name" value="SusD-like_2"/>
    <property type="match status" value="1"/>
</dbReference>
<organism evidence="1">
    <name type="scientific">gut metagenome</name>
    <dbReference type="NCBI Taxonomy" id="749906"/>
    <lineage>
        <taxon>unclassified sequences</taxon>
        <taxon>metagenomes</taxon>
        <taxon>organismal metagenomes</taxon>
    </lineage>
</organism>
<gene>
    <name evidence="1" type="ORF">EVA_11710</name>
</gene>